<dbReference type="GO" id="GO:0007165">
    <property type="term" value="P:signal transduction"/>
    <property type="evidence" value="ECO:0007669"/>
    <property type="project" value="TreeGrafter"/>
</dbReference>
<dbReference type="GO" id="GO:0046854">
    <property type="term" value="P:phosphatidylinositol phosphate biosynthetic process"/>
    <property type="evidence" value="ECO:0007669"/>
    <property type="project" value="InterPro"/>
</dbReference>
<dbReference type="AlphaFoldDB" id="A0A9D1JUR1"/>
<evidence type="ECO:0000256" key="2">
    <source>
        <dbReference type="ARBA" id="ARBA00001946"/>
    </source>
</evidence>
<comment type="cofactor">
    <cofactor evidence="2 5 6">
        <name>Mg(2+)</name>
        <dbReference type="ChEBI" id="CHEBI:18420"/>
    </cofactor>
</comment>
<dbReference type="InterPro" id="IPR020550">
    <property type="entry name" value="Inositol_monophosphatase_CS"/>
</dbReference>
<dbReference type="SUPFAM" id="SSF56655">
    <property type="entry name" value="Carbohydrate phosphatase"/>
    <property type="match status" value="1"/>
</dbReference>
<dbReference type="Gene3D" id="3.40.190.80">
    <property type="match status" value="1"/>
</dbReference>
<proteinExistence type="inferred from homology"/>
<gene>
    <name evidence="7" type="ORF">IAC18_02420</name>
</gene>
<keyword evidence="6" id="KW-0378">Hydrolase</keyword>
<dbReference type="PANTHER" id="PTHR20854:SF4">
    <property type="entry name" value="INOSITOL-1-MONOPHOSPHATASE-RELATED"/>
    <property type="match status" value="1"/>
</dbReference>
<dbReference type="GO" id="GO:0006020">
    <property type="term" value="P:inositol metabolic process"/>
    <property type="evidence" value="ECO:0007669"/>
    <property type="project" value="TreeGrafter"/>
</dbReference>
<comment type="similarity">
    <text evidence="6">Belongs to the inositol monophosphatase superfamily.</text>
</comment>
<reference evidence="7" key="2">
    <citation type="journal article" date="2021" name="PeerJ">
        <title>Extensive microbial diversity within the chicken gut microbiome revealed by metagenomics and culture.</title>
        <authorList>
            <person name="Gilroy R."/>
            <person name="Ravi A."/>
            <person name="Getino M."/>
            <person name="Pursley I."/>
            <person name="Horton D.L."/>
            <person name="Alikhan N.F."/>
            <person name="Baker D."/>
            <person name="Gharbi K."/>
            <person name="Hall N."/>
            <person name="Watson M."/>
            <person name="Adriaenssens E.M."/>
            <person name="Foster-Nyarko E."/>
            <person name="Jarju S."/>
            <person name="Secka A."/>
            <person name="Antonio M."/>
            <person name="Oren A."/>
            <person name="Chaudhuri R.R."/>
            <person name="La Ragione R."/>
            <person name="Hildebrand F."/>
            <person name="Pallen M.J."/>
        </authorList>
    </citation>
    <scope>NUCLEOTIDE SEQUENCE</scope>
    <source>
        <strain evidence="7">ChiHjej10B9-9673</strain>
    </source>
</reference>
<dbReference type="EC" id="3.1.3.25" evidence="6"/>
<protein>
    <recommendedName>
        <fullName evidence="6">Inositol-1-monophosphatase</fullName>
        <ecNumber evidence="6">3.1.3.25</ecNumber>
    </recommendedName>
</protein>
<evidence type="ECO:0000256" key="1">
    <source>
        <dbReference type="ARBA" id="ARBA00001033"/>
    </source>
</evidence>
<accession>A0A9D1JUR1</accession>
<evidence type="ECO:0000313" key="7">
    <source>
        <dbReference type="EMBL" id="HIS66397.1"/>
    </source>
</evidence>
<sequence length="262" mass="27773">MSILTDKLAEDVVAAVKEAGALLTERGGVREIRAKRPTDFVTNVDFAVQELLRARLSALAGEAQFMGEEQDNSGIDPARPVWILDPVDGTTNLIRNLRHSAVSLALAEGGRVVFGAVYNPYAPELFTARLGGGAYLNGRRISVSGEGRLARSLVSVGTAPGRREWSGRVFAEMRALYDGAVDVRRSGCASLDLCDTACGRLDAYVERWLMPWDYAAGALIAAEAGGAVTDCEGGELKLLEAGGLCAGTPAVHAEVLELLRGL</sequence>
<comment type="caution">
    <text evidence="7">The sequence shown here is derived from an EMBL/GenBank/DDBJ whole genome shotgun (WGS) entry which is preliminary data.</text>
</comment>
<dbReference type="InterPro" id="IPR033942">
    <property type="entry name" value="IMPase"/>
</dbReference>
<dbReference type="GO" id="GO:0046872">
    <property type="term" value="F:metal ion binding"/>
    <property type="evidence" value="ECO:0007669"/>
    <property type="project" value="UniProtKB-KW"/>
</dbReference>
<dbReference type="Pfam" id="PF00459">
    <property type="entry name" value="Inositol_P"/>
    <property type="match status" value="1"/>
</dbReference>
<dbReference type="Proteomes" id="UP000824001">
    <property type="component" value="Unassembled WGS sequence"/>
</dbReference>
<name>A0A9D1JUR1_9FIRM</name>
<dbReference type="GO" id="GO:0008934">
    <property type="term" value="F:inositol monophosphate 1-phosphatase activity"/>
    <property type="evidence" value="ECO:0007669"/>
    <property type="project" value="InterPro"/>
</dbReference>
<dbReference type="Gene3D" id="3.30.540.10">
    <property type="entry name" value="Fructose-1,6-Bisphosphatase, subunit A, domain 1"/>
    <property type="match status" value="1"/>
</dbReference>
<feature type="binding site" evidence="5">
    <location>
        <position position="213"/>
    </location>
    <ligand>
        <name>Mg(2+)</name>
        <dbReference type="ChEBI" id="CHEBI:18420"/>
        <label>1</label>
        <note>catalytic</note>
    </ligand>
</feature>
<dbReference type="PANTHER" id="PTHR20854">
    <property type="entry name" value="INOSITOL MONOPHOSPHATASE"/>
    <property type="match status" value="1"/>
</dbReference>
<keyword evidence="4 5" id="KW-0460">Magnesium</keyword>
<dbReference type="PROSITE" id="PS00630">
    <property type="entry name" value="IMP_2"/>
    <property type="match status" value="1"/>
</dbReference>
<feature type="binding site" evidence="5">
    <location>
        <position position="85"/>
    </location>
    <ligand>
        <name>Mg(2+)</name>
        <dbReference type="ChEBI" id="CHEBI:18420"/>
        <label>1</label>
        <note>catalytic</note>
    </ligand>
</feature>
<evidence type="ECO:0000313" key="8">
    <source>
        <dbReference type="Proteomes" id="UP000824001"/>
    </source>
</evidence>
<dbReference type="InterPro" id="IPR000760">
    <property type="entry name" value="Inositol_monophosphatase-like"/>
</dbReference>
<evidence type="ECO:0000256" key="6">
    <source>
        <dbReference type="RuleBase" id="RU364068"/>
    </source>
</evidence>
<dbReference type="CDD" id="cd01639">
    <property type="entry name" value="IMPase"/>
    <property type="match status" value="1"/>
</dbReference>
<evidence type="ECO:0000256" key="3">
    <source>
        <dbReference type="ARBA" id="ARBA00022723"/>
    </source>
</evidence>
<dbReference type="EMBL" id="DVJK01000065">
    <property type="protein sequence ID" value="HIS66397.1"/>
    <property type="molecule type" value="Genomic_DNA"/>
</dbReference>
<dbReference type="PRINTS" id="PR00377">
    <property type="entry name" value="IMPHPHTASES"/>
</dbReference>
<feature type="binding site" evidence="5">
    <location>
        <position position="88"/>
    </location>
    <ligand>
        <name>Mg(2+)</name>
        <dbReference type="ChEBI" id="CHEBI:18420"/>
        <label>1</label>
        <note>catalytic</note>
    </ligand>
</feature>
<evidence type="ECO:0000256" key="5">
    <source>
        <dbReference type="PIRSR" id="PIRSR600760-2"/>
    </source>
</evidence>
<organism evidence="7 8">
    <name type="scientific">Candidatus Scatomorpha merdipullorum</name>
    <dbReference type="NCBI Taxonomy" id="2840927"/>
    <lineage>
        <taxon>Bacteria</taxon>
        <taxon>Bacillati</taxon>
        <taxon>Bacillota</taxon>
        <taxon>Clostridia</taxon>
        <taxon>Eubacteriales</taxon>
        <taxon>Candidatus Scatomorpha</taxon>
    </lineage>
</organism>
<evidence type="ECO:0000256" key="4">
    <source>
        <dbReference type="ARBA" id="ARBA00022842"/>
    </source>
</evidence>
<reference evidence="7" key="1">
    <citation type="submission" date="2020-10" db="EMBL/GenBank/DDBJ databases">
        <authorList>
            <person name="Gilroy R."/>
        </authorList>
    </citation>
    <scope>NUCLEOTIDE SEQUENCE</scope>
    <source>
        <strain evidence="7">ChiHjej10B9-9673</strain>
    </source>
</reference>
<comment type="catalytic activity">
    <reaction evidence="1 6">
        <text>a myo-inositol phosphate + H2O = myo-inositol + phosphate</text>
        <dbReference type="Rhea" id="RHEA:24056"/>
        <dbReference type="ChEBI" id="CHEBI:15377"/>
        <dbReference type="ChEBI" id="CHEBI:17268"/>
        <dbReference type="ChEBI" id="CHEBI:43474"/>
        <dbReference type="ChEBI" id="CHEBI:84139"/>
        <dbReference type="EC" id="3.1.3.25"/>
    </reaction>
</comment>
<feature type="binding site" evidence="5">
    <location>
        <position position="68"/>
    </location>
    <ligand>
        <name>Mg(2+)</name>
        <dbReference type="ChEBI" id="CHEBI:18420"/>
        <label>1</label>
        <note>catalytic</note>
    </ligand>
</feature>
<keyword evidence="3 5" id="KW-0479">Metal-binding</keyword>